<gene>
    <name evidence="3" type="ORF">PG2T_04780</name>
</gene>
<dbReference type="KEGG" id="gbi:PG2T_04780"/>
<dbReference type="RefSeq" id="WP_068803073.1">
    <property type="nucleotide sequence ID" value="NZ_CP014671.1"/>
</dbReference>
<evidence type="ECO:0000313" key="4">
    <source>
        <dbReference type="Proteomes" id="UP000092952"/>
    </source>
</evidence>
<proteinExistence type="inferred from homology"/>
<dbReference type="Gene3D" id="3.30.70.1060">
    <property type="entry name" value="Dimeric alpha+beta barrel"/>
    <property type="match status" value="1"/>
</dbReference>
<dbReference type="PANTHER" id="PTHR33606:SF3">
    <property type="entry name" value="PROTEIN YCII"/>
    <property type="match status" value="1"/>
</dbReference>
<evidence type="ECO:0000259" key="2">
    <source>
        <dbReference type="Pfam" id="PF03795"/>
    </source>
</evidence>
<dbReference type="InterPro" id="IPR005545">
    <property type="entry name" value="YCII"/>
</dbReference>
<dbReference type="InterPro" id="IPR011008">
    <property type="entry name" value="Dimeric_a/b-barrel"/>
</dbReference>
<dbReference type="PANTHER" id="PTHR33606">
    <property type="entry name" value="PROTEIN YCII"/>
    <property type="match status" value="1"/>
</dbReference>
<dbReference type="Pfam" id="PF03795">
    <property type="entry name" value="YCII"/>
    <property type="match status" value="1"/>
</dbReference>
<dbReference type="NCBIfam" id="NF008473">
    <property type="entry name" value="PRK11370.1"/>
    <property type="match status" value="1"/>
</dbReference>
<evidence type="ECO:0000256" key="1">
    <source>
        <dbReference type="ARBA" id="ARBA00007689"/>
    </source>
</evidence>
<dbReference type="STRING" id="1810504.PG2T_04780"/>
<dbReference type="InterPro" id="IPR051807">
    <property type="entry name" value="Sec-metab_biosynth-assoc"/>
</dbReference>
<dbReference type="Proteomes" id="UP000092952">
    <property type="component" value="Chromosome"/>
</dbReference>
<dbReference type="FunCoup" id="A0A1B1YS67">
    <property type="interactions" value="47"/>
</dbReference>
<evidence type="ECO:0000313" key="3">
    <source>
        <dbReference type="EMBL" id="ANX03575.1"/>
    </source>
</evidence>
<reference evidence="4" key="1">
    <citation type="submission" date="2016-03" db="EMBL/GenBank/DDBJ databases">
        <title>Complete genome sequence of Solimmundus cernigliae, representing a novel lineage of polycyclic aromatic hydrocarbon degraders within the Gammaproteobacteria.</title>
        <authorList>
            <person name="Singleton D.R."/>
            <person name="Dickey A.N."/>
            <person name="Scholl E.H."/>
            <person name="Wright F.A."/>
            <person name="Aitken M.D."/>
        </authorList>
    </citation>
    <scope>NUCLEOTIDE SEQUENCE [LARGE SCALE GENOMIC DNA]</scope>
    <source>
        <strain evidence="4">TR3.2</strain>
    </source>
</reference>
<sequence length="101" mass="11388">MLYAIWIEDVADSLPRRLKVREAHLNRLRGFVTEGKVKMAGPFPKVAGEDPTKTGFAGGLIVADFDSAEAAEQWLKEDPYYAEGVFKNYWIQPYIKVLPAD</sequence>
<dbReference type="InParanoid" id="A0A1B1YS67"/>
<comment type="similarity">
    <text evidence="1">Belongs to the YciI family.</text>
</comment>
<organism evidence="3 4">
    <name type="scientific">Immundisolibacter cernigliae</name>
    <dbReference type="NCBI Taxonomy" id="1810504"/>
    <lineage>
        <taxon>Bacteria</taxon>
        <taxon>Pseudomonadati</taxon>
        <taxon>Pseudomonadota</taxon>
        <taxon>Gammaproteobacteria</taxon>
        <taxon>Immundisolibacterales</taxon>
        <taxon>Immundisolibacteraceae</taxon>
        <taxon>Immundisolibacter</taxon>
    </lineage>
</organism>
<accession>A0A1B1YS67</accession>
<dbReference type="EMBL" id="CP014671">
    <property type="protein sequence ID" value="ANX03575.1"/>
    <property type="molecule type" value="Genomic_DNA"/>
</dbReference>
<name>A0A1B1YS67_9GAMM</name>
<protein>
    <recommendedName>
        <fullName evidence="2">YCII-related domain-containing protein</fullName>
    </recommendedName>
</protein>
<dbReference type="AlphaFoldDB" id="A0A1B1YS67"/>
<dbReference type="SUPFAM" id="SSF54909">
    <property type="entry name" value="Dimeric alpha+beta barrel"/>
    <property type="match status" value="1"/>
</dbReference>
<dbReference type="OrthoDB" id="9797014at2"/>
<feature type="domain" description="YCII-related" evidence="2">
    <location>
        <begin position="1"/>
        <end position="93"/>
    </location>
</feature>
<keyword evidence="4" id="KW-1185">Reference proteome</keyword>